<dbReference type="Gene3D" id="1.10.260.40">
    <property type="entry name" value="lambda repressor-like DNA-binding domains"/>
    <property type="match status" value="1"/>
</dbReference>
<accession>A0A645FWF5</accession>
<dbReference type="PROSITE" id="PS50943">
    <property type="entry name" value="HTH_CROC1"/>
    <property type="match status" value="1"/>
</dbReference>
<proteinExistence type="predicted"/>
<dbReference type="InterPro" id="IPR001387">
    <property type="entry name" value="Cro/C1-type_HTH"/>
</dbReference>
<name>A0A645FWF5_9ZZZZ</name>
<dbReference type="SMART" id="SM00530">
    <property type="entry name" value="HTH_XRE"/>
    <property type="match status" value="1"/>
</dbReference>
<dbReference type="Pfam" id="PF01381">
    <property type="entry name" value="HTH_3"/>
    <property type="match status" value="1"/>
</dbReference>
<gene>
    <name evidence="2" type="ORF">SDC9_163683</name>
</gene>
<reference evidence="2" key="1">
    <citation type="submission" date="2019-08" db="EMBL/GenBank/DDBJ databases">
        <authorList>
            <person name="Kucharzyk K."/>
            <person name="Murdoch R.W."/>
            <person name="Higgins S."/>
            <person name="Loffler F."/>
        </authorList>
    </citation>
    <scope>NUCLEOTIDE SEQUENCE</scope>
</reference>
<comment type="caution">
    <text evidence="2">The sequence shown here is derived from an EMBL/GenBank/DDBJ whole genome shotgun (WGS) entry which is preliminary data.</text>
</comment>
<dbReference type="SUPFAM" id="SSF47413">
    <property type="entry name" value="lambda repressor-like DNA-binding domains"/>
    <property type="match status" value="1"/>
</dbReference>
<dbReference type="GO" id="GO:0003677">
    <property type="term" value="F:DNA binding"/>
    <property type="evidence" value="ECO:0007669"/>
    <property type="project" value="InterPro"/>
</dbReference>
<dbReference type="AlphaFoldDB" id="A0A645FWF5"/>
<sequence>MTELKTILKDRRDELGLSQDKLGRLIGTNDAFISRIEHGKEISIDALSKLSKELKVDLIDLLIESGYISSESLKKHELMQWQESAYLNEQDCDYIRSFIDSLISKRKSEAGQ</sequence>
<dbReference type="EMBL" id="VSSQ01063285">
    <property type="protein sequence ID" value="MPN16344.1"/>
    <property type="molecule type" value="Genomic_DNA"/>
</dbReference>
<dbReference type="CDD" id="cd00093">
    <property type="entry name" value="HTH_XRE"/>
    <property type="match status" value="1"/>
</dbReference>
<evidence type="ECO:0000313" key="2">
    <source>
        <dbReference type="EMBL" id="MPN16344.1"/>
    </source>
</evidence>
<dbReference type="InterPro" id="IPR010982">
    <property type="entry name" value="Lambda_DNA-bd_dom_sf"/>
</dbReference>
<protein>
    <recommendedName>
        <fullName evidence="1">HTH cro/C1-type domain-containing protein</fullName>
    </recommendedName>
</protein>
<organism evidence="2">
    <name type="scientific">bioreactor metagenome</name>
    <dbReference type="NCBI Taxonomy" id="1076179"/>
    <lineage>
        <taxon>unclassified sequences</taxon>
        <taxon>metagenomes</taxon>
        <taxon>ecological metagenomes</taxon>
    </lineage>
</organism>
<feature type="domain" description="HTH cro/C1-type" evidence="1">
    <location>
        <begin position="8"/>
        <end position="61"/>
    </location>
</feature>
<evidence type="ECO:0000259" key="1">
    <source>
        <dbReference type="PROSITE" id="PS50943"/>
    </source>
</evidence>